<sequence>MQLATIFCLPLALVALATAAQSPGLHRALWNEDFYTLAKIGRRGKDTLNPNEGKPPGGWEKWNKMCSKPKDKCCHTDYKTCVLCAMLASSFSDSIAELMVYNIALRESTPKPPA</sequence>
<dbReference type="HOGENOM" id="CLU_2122119_0_0_1"/>
<dbReference type="EMBL" id="KB446555">
    <property type="protein sequence ID" value="EME87363.1"/>
    <property type="molecule type" value="Genomic_DNA"/>
</dbReference>
<gene>
    <name evidence="2" type="ORF">MYCFIDRAFT_191819</name>
</gene>
<accession>N1Q8Z8</accession>
<evidence type="ECO:0000256" key="1">
    <source>
        <dbReference type="SAM" id="SignalP"/>
    </source>
</evidence>
<name>N1Q8Z8_PSEFD</name>
<dbReference type="VEuPathDB" id="FungiDB:MYCFIDRAFT_191819"/>
<reference evidence="2 3" key="1">
    <citation type="journal article" date="2012" name="PLoS Pathog.">
        <title>Diverse lifestyles and strategies of plant pathogenesis encoded in the genomes of eighteen Dothideomycetes fungi.</title>
        <authorList>
            <person name="Ohm R.A."/>
            <person name="Feau N."/>
            <person name="Henrissat B."/>
            <person name="Schoch C.L."/>
            <person name="Horwitz B.A."/>
            <person name="Barry K.W."/>
            <person name="Condon B.J."/>
            <person name="Copeland A.C."/>
            <person name="Dhillon B."/>
            <person name="Glaser F."/>
            <person name="Hesse C.N."/>
            <person name="Kosti I."/>
            <person name="LaButti K."/>
            <person name="Lindquist E.A."/>
            <person name="Lucas S."/>
            <person name="Salamov A.A."/>
            <person name="Bradshaw R.E."/>
            <person name="Ciuffetti L."/>
            <person name="Hamelin R.C."/>
            <person name="Kema G.H.J."/>
            <person name="Lawrence C."/>
            <person name="Scott J.A."/>
            <person name="Spatafora J.W."/>
            <person name="Turgeon B.G."/>
            <person name="de Wit P.J.G.M."/>
            <person name="Zhong S."/>
            <person name="Goodwin S.B."/>
            <person name="Grigoriev I.V."/>
        </authorList>
    </citation>
    <scope>NUCLEOTIDE SEQUENCE [LARGE SCALE GENOMIC DNA]</scope>
    <source>
        <strain evidence="2 3">CIRAD86</strain>
    </source>
</reference>
<feature type="chain" id="PRO_5004110019" evidence="1">
    <location>
        <begin position="20"/>
        <end position="114"/>
    </location>
</feature>
<evidence type="ECO:0000313" key="2">
    <source>
        <dbReference type="EMBL" id="EME87363.1"/>
    </source>
</evidence>
<dbReference type="GeneID" id="19335245"/>
<dbReference type="OrthoDB" id="2160599at2759"/>
<keyword evidence="1" id="KW-0732">Signal</keyword>
<dbReference type="RefSeq" id="XP_007920833.1">
    <property type="nucleotide sequence ID" value="XM_007922642.1"/>
</dbReference>
<dbReference type="AlphaFoldDB" id="N1Q8Z8"/>
<feature type="signal peptide" evidence="1">
    <location>
        <begin position="1"/>
        <end position="19"/>
    </location>
</feature>
<keyword evidence="3" id="KW-1185">Reference proteome</keyword>
<dbReference type="KEGG" id="pfj:MYCFIDRAFT_191819"/>
<protein>
    <submittedName>
        <fullName evidence="2">Uncharacterized protein</fullName>
    </submittedName>
</protein>
<dbReference type="Proteomes" id="UP000016932">
    <property type="component" value="Unassembled WGS sequence"/>
</dbReference>
<proteinExistence type="predicted"/>
<organism evidence="2 3">
    <name type="scientific">Pseudocercospora fijiensis (strain CIRAD86)</name>
    <name type="common">Black leaf streak disease fungus</name>
    <name type="synonym">Mycosphaerella fijiensis</name>
    <dbReference type="NCBI Taxonomy" id="383855"/>
    <lineage>
        <taxon>Eukaryota</taxon>
        <taxon>Fungi</taxon>
        <taxon>Dikarya</taxon>
        <taxon>Ascomycota</taxon>
        <taxon>Pezizomycotina</taxon>
        <taxon>Dothideomycetes</taxon>
        <taxon>Dothideomycetidae</taxon>
        <taxon>Mycosphaerellales</taxon>
        <taxon>Mycosphaerellaceae</taxon>
        <taxon>Pseudocercospora</taxon>
    </lineage>
</organism>
<evidence type="ECO:0000313" key="3">
    <source>
        <dbReference type="Proteomes" id="UP000016932"/>
    </source>
</evidence>